<keyword evidence="2" id="KW-1185">Reference proteome</keyword>
<reference evidence="1" key="1">
    <citation type="submission" date="2023-06" db="EMBL/GenBank/DDBJ databases">
        <title>Cytophagales bacterium Strain LB-30, isolated from soil.</title>
        <authorList>
            <person name="Liu B."/>
        </authorList>
    </citation>
    <scope>NUCLEOTIDE SEQUENCE</scope>
    <source>
        <strain evidence="1">LB-30</strain>
    </source>
</reference>
<name>A0ABT8F0Q5_9BACT</name>
<dbReference type="EMBL" id="JAUHJS010000001">
    <property type="protein sequence ID" value="MDN4163973.1"/>
    <property type="molecule type" value="Genomic_DNA"/>
</dbReference>
<evidence type="ECO:0000313" key="1">
    <source>
        <dbReference type="EMBL" id="MDN4163973.1"/>
    </source>
</evidence>
<evidence type="ECO:0000313" key="2">
    <source>
        <dbReference type="Proteomes" id="UP001168552"/>
    </source>
</evidence>
<comment type="caution">
    <text evidence="1">The sequence shown here is derived from an EMBL/GenBank/DDBJ whole genome shotgun (WGS) entry which is preliminary data.</text>
</comment>
<proteinExistence type="predicted"/>
<dbReference type="RefSeq" id="WP_320002502.1">
    <property type="nucleotide sequence ID" value="NZ_JAUHJS010000001.1"/>
</dbReference>
<sequence>MFTENEIASFIESEDVKELVTNLRKEFILKEAPFLQISEHDFLSLIMLVPVIDLILLDKKVSFMEEMKINDKARKMSKGGFFLSHDPVVHANKFLLKKFDEWKLPFYTTLNQIISLMVDRQLLANSPAVAKKGGYVYKEALMNAPYILIRFFSAFFLTHDEDVLKEQKVSEKYLTKVKEIGSLLQFNELSAFQLFLENFQQKS</sequence>
<organism evidence="1 2">
    <name type="scientific">Shiella aurantiaca</name>
    <dbReference type="NCBI Taxonomy" id="3058365"/>
    <lineage>
        <taxon>Bacteria</taxon>
        <taxon>Pseudomonadati</taxon>
        <taxon>Bacteroidota</taxon>
        <taxon>Cytophagia</taxon>
        <taxon>Cytophagales</taxon>
        <taxon>Shiellaceae</taxon>
        <taxon>Shiella</taxon>
    </lineage>
</organism>
<evidence type="ECO:0008006" key="3">
    <source>
        <dbReference type="Google" id="ProtNLM"/>
    </source>
</evidence>
<dbReference type="Proteomes" id="UP001168552">
    <property type="component" value="Unassembled WGS sequence"/>
</dbReference>
<accession>A0ABT8F0Q5</accession>
<protein>
    <recommendedName>
        <fullName evidence="3">Transcriptional regulator</fullName>
    </recommendedName>
</protein>
<gene>
    <name evidence="1" type="ORF">QWY31_00590</name>
</gene>